<evidence type="ECO:0000256" key="1">
    <source>
        <dbReference type="ARBA" id="ARBA00004443"/>
    </source>
</evidence>
<comment type="function">
    <text evidence="9">Component of the ubiquinol-cytochrome c oxidoreductase, a multisubunit transmembrane complex that is part of the mitochondrial electron transport chain which drives oxidative phosphorylation.</text>
</comment>
<dbReference type="PANTHER" id="PTHR12022">
    <property type="entry name" value="UBIQUINOL-CYTOCHROME C REDUCTASE COMPLEX 14 KD PROTEIN"/>
    <property type="match status" value="1"/>
</dbReference>
<dbReference type="SUPFAM" id="SSF81524">
    <property type="entry name" value="14 kDa protein of cytochrome bc1 complex (Ubiquinol-cytochrome c reductase)"/>
    <property type="match status" value="1"/>
</dbReference>
<protein>
    <recommendedName>
        <fullName evidence="9">Cytochrome b-c1 complex subunit 7</fullName>
    </recommendedName>
</protein>
<dbReference type="SMR" id="R8BRB7"/>
<dbReference type="Gene3D" id="1.10.1090.10">
    <property type="entry name" value="Cytochrome b-c1 complex subunit 7"/>
    <property type="match status" value="1"/>
</dbReference>
<dbReference type="OrthoDB" id="425749at2759"/>
<keyword evidence="4 9" id="KW-0679">Respiratory chain</keyword>
<evidence type="ECO:0000313" key="10">
    <source>
        <dbReference type="EMBL" id="EOO01918.1"/>
    </source>
</evidence>
<keyword evidence="11" id="KW-1185">Reference proteome</keyword>
<dbReference type="HOGENOM" id="CLU_115154_1_0_1"/>
<dbReference type="EMBL" id="KB932948">
    <property type="protein sequence ID" value="EOO01918.1"/>
    <property type="molecule type" value="Genomic_DNA"/>
</dbReference>
<dbReference type="GO" id="GO:0006122">
    <property type="term" value="P:mitochondrial electron transport, ubiquinol to cytochrome c"/>
    <property type="evidence" value="ECO:0007669"/>
    <property type="project" value="EnsemblFungi"/>
</dbReference>
<proteinExistence type="inferred from homology"/>
<dbReference type="GeneID" id="19322850"/>
<keyword evidence="5 9" id="KW-0999">Mitochondrion inner membrane</keyword>
<evidence type="ECO:0000256" key="9">
    <source>
        <dbReference type="PIRNR" id="PIRNR000022"/>
    </source>
</evidence>
<keyword evidence="3 9" id="KW-0813">Transport</keyword>
<evidence type="ECO:0000256" key="8">
    <source>
        <dbReference type="ARBA" id="ARBA00023136"/>
    </source>
</evidence>
<evidence type="ECO:0000256" key="5">
    <source>
        <dbReference type="ARBA" id="ARBA00022792"/>
    </source>
</evidence>
<evidence type="ECO:0000313" key="11">
    <source>
        <dbReference type="Proteomes" id="UP000014074"/>
    </source>
</evidence>
<dbReference type="Pfam" id="PF02271">
    <property type="entry name" value="UCR_14kD"/>
    <property type="match status" value="1"/>
</dbReference>
<dbReference type="GO" id="GO:0034551">
    <property type="term" value="P:mitochondrial respiratory chain complex III assembly"/>
    <property type="evidence" value="ECO:0007669"/>
    <property type="project" value="EnsemblFungi"/>
</dbReference>
<accession>R8BRB7</accession>
<gene>
    <name evidence="10" type="ORF">UCRPA7_2586</name>
</gene>
<dbReference type="GO" id="GO:0008121">
    <property type="term" value="F:quinol-cytochrome-c reductase activity"/>
    <property type="evidence" value="ECO:0007669"/>
    <property type="project" value="EnsemblFungi"/>
</dbReference>
<dbReference type="FunFam" id="1.10.1090.10:FF:000001">
    <property type="entry name" value="Cytochrome b-c1 complex subunit 7"/>
    <property type="match status" value="1"/>
</dbReference>
<evidence type="ECO:0000256" key="7">
    <source>
        <dbReference type="ARBA" id="ARBA00023128"/>
    </source>
</evidence>
<comment type="similarity">
    <text evidence="2 9">Belongs to the UQCRB/QCR7 family.</text>
</comment>
<dbReference type="RefSeq" id="XP_007913359.1">
    <property type="nucleotide sequence ID" value="XM_007915168.1"/>
</dbReference>
<keyword evidence="7 9" id="KW-0496">Mitochondrion</keyword>
<evidence type="ECO:0000256" key="3">
    <source>
        <dbReference type="ARBA" id="ARBA00022448"/>
    </source>
</evidence>
<dbReference type="PIRSF" id="PIRSF000022">
    <property type="entry name" value="Bc1_14K"/>
    <property type="match status" value="1"/>
</dbReference>
<dbReference type="PANTHER" id="PTHR12022:SF0">
    <property type="entry name" value="CYTOCHROME B-C1 COMPLEX SUBUNIT 7"/>
    <property type="match status" value="1"/>
</dbReference>
<evidence type="ECO:0000256" key="6">
    <source>
        <dbReference type="ARBA" id="ARBA00022982"/>
    </source>
</evidence>
<reference evidence="11" key="1">
    <citation type="journal article" date="2013" name="Genome Announc.">
        <title>Draft genome sequence of the ascomycete Phaeoacremonium aleophilum strain UCR-PA7, a causal agent of the esca disease complex in grapevines.</title>
        <authorList>
            <person name="Blanco-Ulate B."/>
            <person name="Rolshausen P."/>
            <person name="Cantu D."/>
        </authorList>
    </citation>
    <scope>NUCLEOTIDE SEQUENCE [LARGE SCALE GENOMIC DNA]</scope>
    <source>
        <strain evidence="11">UCR-PA7</strain>
    </source>
</reference>
<dbReference type="AlphaFoldDB" id="R8BRB7"/>
<organism evidence="10 11">
    <name type="scientific">Phaeoacremonium minimum (strain UCR-PA7)</name>
    <name type="common">Esca disease fungus</name>
    <name type="synonym">Togninia minima</name>
    <dbReference type="NCBI Taxonomy" id="1286976"/>
    <lineage>
        <taxon>Eukaryota</taxon>
        <taxon>Fungi</taxon>
        <taxon>Dikarya</taxon>
        <taxon>Ascomycota</taxon>
        <taxon>Pezizomycotina</taxon>
        <taxon>Sordariomycetes</taxon>
        <taxon>Sordariomycetidae</taxon>
        <taxon>Togniniales</taxon>
        <taxon>Togniniaceae</taxon>
        <taxon>Phaeoacremonium</taxon>
    </lineage>
</organism>
<evidence type="ECO:0000256" key="2">
    <source>
        <dbReference type="ARBA" id="ARBA00008554"/>
    </source>
</evidence>
<dbReference type="InterPro" id="IPR036544">
    <property type="entry name" value="QCR7_sf"/>
</dbReference>
<dbReference type="eggNOG" id="KOG3440">
    <property type="taxonomic scope" value="Eukaryota"/>
</dbReference>
<sequence length="124" mass="14383">MSYPTLAPFVLKRAWLTKLAMPFANWYANAAGYRQLGLRADDLIPEESDTVQLALKRLPPTTNYDRIFRIRRAQQLSLSHKLLPKSEWTKPEDDKPYLIDLIREIDAEKAEKDALDSMTVIKQH</sequence>
<keyword evidence="8 9" id="KW-0472">Membrane</keyword>
<evidence type="ECO:0000256" key="4">
    <source>
        <dbReference type="ARBA" id="ARBA00022660"/>
    </source>
</evidence>
<comment type="subcellular location">
    <subcellularLocation>
        <location evidence="1">Mitochondrion inner membrane</location>
        <topology evidence="1">Peripheral membrane protein</topology>
        <orientation evidence="1">Matrix side</orientation>
    </subcellularLocation>
</comment>
<keyword evidence="6 9" id="KW-0249">Electron transport</keyword>
<dbReference type="Proteomes" id="UP000014074">
    <property type="component" value="Unassembled WGS sequence"/>
</dbReference>
<dbReference type="KEGG" id="tmn:UCRPA7_2586"/>
<dbReference type="GO" id="GO:0099617">
    <property type="term" value="C:matrix side of mitochondrial inner membrane"/>
    <property type="evidence" value="ECO:0007669"/>
    <property type="project" value="EnsemblFungi"/>
</dbReference>
<dbReference type="GO" id="GO:0045275">
    <property type="term" value="C:respiratory chain complex III"/>
    <property type="evidence" value="ECO:0007669"/>
    <property type="project" value="EnsemblFungi"/>
</dbReference>
<name>R8BRB7_PHAM7</name>
<dbReference type="InterPro" id="IPR003197">
    <property type="entry name" value="QCR7"/>
</dbReference>